<dbReference type="GO" id="GO:0005886">
    <property type="term" value="C:plasma membrane"/>
    <property type="evidence" value="ECO:0007669"/>
    <property type="project" value="UniProtKB-ARBA"/>
</dbReference>
<dbReference type="EMBL" id="SWLB01000009">
    <property type="protein sequence ID" value="KAF3334084.1"/>
    <property type="molecule type" value="Genomic_DNA"/>
</dbReference>
<evidence type="ECO:0000313" key="5">
    <source>
        <dbReference type="EMBL" id="KAF3334084.1"/>
    </source>
</evidence>
<dbReference type="Proteomes" id="UP000623129">
    <property type="component" value="Unassembled WGS sequence"/>
</dbReference>
<dbReference type="Gene3D" id="1.20.58.2010">
    <property type="entry name" value="PRONE domain, subdomain 1"/>
    <property type="match status" value="2"/>
</dbReference>
<protein>
    <submittedName>
        <fullName evidence="5">Rop guanine nucleotide exchange factor 7-like protein</fullName>
    </submittedName>
</protein>
<name>A0A833REQ4_9POAL</name>
<dbReference type="AlphaFoldDB" id="A0A833REQ4"/>
<dbReference type="FunFam" id="1.20.58.2010:FF:000001">
    <property type="entry name" value="Rop guanine nucleotide exchange factor 14"/>
    <property type="match status" value="1"/>
</dbReference>
<reference evidence="5" key="1">
    <citation type="submission" date="2020-01" db="EMBL/GenBank/DDBJ databases">
        <title>Genome sequence of Kobresia littledalei, the first chromosome-level genome in the family Cyperaceae.</title>
        <authorList>
            <person name="Qu G."/>
        </authorList>
    </citation>
    <scope>NUCLEOTIDE SEQUENCE</scope>
    <source>
        <strain evidence="5">C.B.Clarke</strain>
        <tissue evidence="5">Leaf</tissue>
    </source>
</reference>
<organism evidence="5 6">
    <name type="scientific">Carex littledalei</name>
    <dbReference type="NCBI Taxonomy" id="544730"/>
    <lineage>
        <taxon>Eukaryota</taxon>
        <taxon>Viridiplantae</taxon>
        <taxon>Streptophyta</taxon>
        <taxon>Embryophyta</taxon>
        <taxon>Tracheophyta</taxon>
        <taxon>Spermatophyta</taxon>
        <taxon>Magnoliopsida</taxon>
        <taxon>Liliopsida</taxon>
        <taxon>Poales</taxon>
        <taxon>Cyperaceae</taxon>
        <taxon>Cyperoideae</taxon>
        <taxon>Cariceae</taxon>
        <taxon>Carex</taxon>
        <taxon>Carex subgen. Euthyceras</taxon>
    </lineage>
</organism>
<dbReference type="Pfam" id="PF03759">
    <property type="entry name" value="PRONE"/>
    <property type="match status" value="1"/>
</dbReference>
<keyword evidence="6" id="KW-1185">Reference proteome</keyword>
<feature type="domain" description="PRONE" evidence="4">
    <location>
        <begin position="148"/>
        <end position="530"/>
    </location>
</feature>
<sequence>MDFSSFPFPKPAETHKHCLPLTLFGEIWGLRPFRNKAQNFDALFVRNPFADRDWGDGNVSGASPFWISPVFGERALFDMEKDADSYSDSECRGSSSSSETMTSECPQGFAGEEVEAKELESCIGWEMNKDLISDLREDKEKSQKGDLEMIIEKQKREIEMMKEKFSKLLLGEDMSGSGKGVCTALAISNAITNLCATMFGQLWRLEPLSSEKKSMWRREMECILCVSDHIVELIPSWQTFPDGSKLEVMSCRPRCDIFMNLPALRKLDNMLLEILDSFSEPEFWYVDQGIAAPDCDGSASFRRTVQRREEKWWLPVPRVPPGGLSEETRKQIHHKRECANQILKAAMAINGNALAEMDVPVSYLESLPKNGRASLGDLIYRYITSDQFSPECLLDCLDLSSEHHALEIANRVEASVFVWRKRTSVKPPSHASRGGGKSSWEMVKDMIIDPEKRELLAERAEGLLICLKQRFPGLTQTTLDMCKIQFNKDVGKSILESYSRVLESLASNIIARIDDLIYVDEVTRHADPLQPVEGTIGCNSKVLVSYSVSVSGTPFTTAYATPSFSPTALVNSANGERAMLIDRRLSTNRGFGVKKVLTEYLGGEVNAKNRNIA</sequence>
<evidence type="ECO:0000256" key="3">
    <source>
        <dbReference type="SAM" id="MobiDB-lite"/>
    </source>
</evidence>
<dbReference type="OrthoDB" id="1053009at2759"/>
<feature type="compositionally biased region" description="Low complexity" evidence="3">
    <location>
        <begin position="88"/>
        <end position="104"/>
    </location>
</feature>
<evidence type="ECO:0000256" key="2">
    <source>
        <dbReference type="PROSITE-ProRule" id="PRU00663"/>
    </source>
</evidence>
<dbReference type="GO" id="GO:0005085">
    <property type="term" value="F:guanyl-nucleotide exchange factor activity"/>
    <property type="evidence" value="ECO:0007669"/>
    <property type="project" value="UniProtKB-UniRule"/>
</dbReference>
<comment type="caution">
    <text evidence="5">The sequence shown here is derived from an EMBL/GenBank/DDBJ whole genome shotgun (WGS) entry which is preliminary data.</text>
</comment>
<dbReference type="InterPro" id="IPR038937">
    <property type="entry name" value="RopGEF"/>
</dbReference>
<dbReference type="InterPro" id="IPR005512">
    <property type="entry name" value="PRONE_dom"/>
</dbReference>
<feature type="region of interest" description="Disordered" evidence="3">
    <location>
        <begin position="88"/>
        <end position="108"/>
    </location>
</feature>
<evidence type="ECO:0000256" key="1">
    <source>
        <dbReference type="ARBA" id="ARBA00022658"/>
    </source>
</evidence>
<dbReference type="PROSITE" id="PS51334">
    <property type="entry name" value="PRONE"/>
    <property type="match status" value="1"/>
</dbReference>
<dbReference type="PANTHER" id="PTHR33101:SF14">
    <property type="entry name" value="ROP GUANINE NUCLEOTIDE EXCHANGE FACTOR 7"/>
    <property type="match status" value="1"/>
</dbReference>
<keyword evidence="1 2" id="KW-0344">Guanine-nucleotide releasing factor</keyword>
<dbReference type="FunFam" id="1.20.58.2010:FF:000004">
    <property type="entry name" value="Rop guanine nucleotide exchange factor 1"/>
    <property type="match status" value="1"/>
</dbReference>
<dbReference type="PANTHER" id="PTHR33101">
    <property type="entry name" value="ROP GUANINE NUCLEOTIDE EXCHANGE FACTOR 1"/>
    <property type="match status" value="1"/>
</dbReference>
<evidence type="ECO:0000259" key="4">
    <source>
        <dbReference type="PROSITE" id="PS51334"/>
    </source>
</evidence>
<evidence type="ECO:0000313" key="6">
    <source>
        <dbReference type="Proteomes" id="UP000623129"/>
    </source>
</evidence>
<gene>
    <name evidence="5" type="ORF">FCM35_KLT20688</name>
</gene>
<accession>A0A833REQ4</accession>
<proteinExistence type="predicted"/>